<protein>
    <submittedName>
        <fullName evidence="3">IS110 family transposase</fullName>
    </submittedName>
</protein>
<dbReference type="PANTHER" id="PTHR33055:SF3">
    <property type="entry name" value="PUTATIVE TRANSPOSASE FOR IS117-RELATED"/>
    <property type="match status" value="1"/>
</dbReference>
<gene>
    <name evidence="3" type="ORF">RM423_24465</name>
</gene>
<dbReference type="NCBIfam" id="NF033542">
    <property type="entry name" value="transpos_IS110"/>
    <property type="match status" value="1"/>
</dbReference>
<dbReference type="InterPro" id="IPR002525">
    <property type="entry name" value="Transp_IS110-like_N"/>
</dbReference>
<feature type="domain" description="Transposase IS116/IS110/IS902 C-terminal" evidence="2">
    <location>
        <begin position="219"/>
        <end position="291"/>
    </location>
</feature>
<dbReference type="InterPro" id="IPR003346">
    <property type="entry name" value="Transposase_20"/>
</dbReference>
<comment type="caution">
    <text evidence="3">The sequence shown here is derived from an EMBL/GenBank/DDBJ whole genome shotgun (WGS) entry which is preliminary data.</text>
</comment>
<dbReference type="EMBL" id="JAVREH010000133">
    <property type="protein sequence ID" value="MDT0264510.1"/>
    <property type="molecule type" value="Genomic_DNA"/>
</dbReference>
<dbReference type="RefSeq" id="WP_311425645.1">
    <property type="nucleotide sequence ID" value="NZ_JAVREH010000133.1"/>
</dbReference>
<dbReference type="Proteomes" id="UP001183176">
    <property type="component" value="Unassembled WGS sequence"/>
</dbReference>
<dbReference type="Pfam" id="PF01548">
    <property type="entry name" value="DEDD_Tnp_IS110"/>
    <property type="match status" value="1"/>
</dbReference>
<reference evidence="4" key="1">
    <citation type="submission" date="2023-07" db="EMBL/GenBank/DDBJ databases">
        <title>30 novel species of actinomycetes from the DSMZ collection.</title>
        <authorList>
            <person name="Nouioui I."/>
        </authorList>
    </citation>
    <scope>NUCLEOTIDE SEQUENCE [LARGE SCALE GENOMIC DNA]</scope>
    <source>
        <strain evidence="4">DSM 44399</strain>
    </source>
</reference>
<name>A0ABU2JHQ2_9ACTN</name>
<dbReference type="PANTHER" id="PTHR33055">
    <property type="entry name" value="TRANSPOSASE FOR INSERTION SEQUENCE ELEMENT IS1111A"/>
    <property type="match status" value="1"/>
</dbReference>
<dbReference type="InterPro" id="IPR047650">
    <property type="entry name" value="Transpos_IS110"/>
</dbReference>
<dbReference type="Pfam" id="PF02371">
    <property type="entry name" value="Transposase_20"/>
    <property type="match status" value="1"/>
</dbReference>
<evidence type="ECO:0000313" key="4">
    <source>
        <dbReference type="Proteomes" id="UP001183176"/>
    </source>
</evidence>
<proteinExistence type="predicted"/>
<keyword evidence="4" id="KW-1185">Reference proteome</keyword>
<evidence type="ECO:0000259" key="2">
    <source>
        <dbReference type="Pfam" id="PF02371"/>
    </source>
</evidence>
<evidence type="ECO:0000313" key="3">
    <source>
        <dbReference type="EMBL" id="MDT0264510.1"/>
    </source>
</evidence>
<sequence length="360" mass="39661">MFGERTSVGLDVHARSVSAAAIDSHSGELVKARLSLAYEDVLGWVASLPGPCAVVYEAGPTGFGLARALSVAGVRCEVAASSKLHRPPGDRIKTDAREALLLARLLRLDEIVSVRVPSAGQEAARDLVRAREASRSDLMRARHRLSKLLLRQGIVYTDGKAWTQAHERWLGRQRFTLAGTQAAFDDAYETVVLADARRDRLDEKITAMARDCEFTPIARRLACLRGISTLTSFALAVEIGDWDRFTGSSIGAYLGLVPSEHSSGQSRSQGAITKTGNTHVRRLLVEAAWHHRTPYRPSQVLQRRWDLAPAAARARAHAGNQRLHQRWVTYNLRKKRPVIANVAIARELAGWCWSLAVITN</sequence>
<feature type="domain" description="Transposase IS110-like N-terminal" evidence="1">
    <location>
        <begin position="8"/>
        <end position="150"/>
    </location>
</feature>
<organism evidence="3 4">
    <name type="scientific">Jatrophihabitans lederbergiae</name>
    <dbReference type="NCBI Taxonomy" id="3075547"/>
    <lineage>
        <taxon>Bacteria</taxon>
        <taxon>Bacillati</taxon>
        <taxon>Actinomycetota</taxon>
        <taxon>Actinomycetes</taxon>
        <taxon>Jatrophihabitantales</taxon>
        <taxon>Jatrophihabitantaceae</taxon>
        <taxon>Jatrophihabitans</taxon>
    </lineage>
</organism>
<accession>A0ABU2JHQ2</accession>
<evidence type="ECO:0000259" key="1">
    <source>
        <dbReference type="Pfam" id="PF01548"/>
    </source>
</evidence>